<protein>
    <submittedName>
        <fullName evidence="2">(wild Malaysian banana) hypothetical protein</fullName>
    </submittedName>
</protein>
<dbReference type="Pfam" id="PF05097">
    <property type="entry name" value="DUF688"/>
    <property type="match status" value="1"/>
</dbReference>
<sequence length="206" mass="23041">MSKRGRDMLAKSSDRPLSPLRIKQEGNFYARLLSKESSLSATPSFRVYYGVSSGSVPFVWESQPGTPKATVAAAGLPPLTPPPSHFHHPRKIMATKKKRRRASRFSVLATLFRRLILRKPCMPRSPLPFSPVSSLTSSPFTRLNSSNSLQRSSFSSRGDDDDDDSDGGSTRSMLCFPVQRIPRISLFRRRRDHKKTLVRKHGKGSA</sequence>
<organism evidence="3 4">
    <name type="scientific">Musa acuminata subsp. malaccensis</name>
    <name type="common">Wild banana</name>
    <name type="synonym">Musa malaccensis</name>
    <dbReference type="NCBI Taxonomy" id="214687"/>
    <lineage>
        <taxon>Eukaryota</taxon>
        <taxon>Viridiplantae</taxon>
        <taxon>Streptophyta</taxon>
        <taxon>Embryophyta</taxon>
        <taxon>Tracheophyta</taxon>
        <taxon>Spermatophyta</taxon>
        <taxon>Magnoliopsida</taxon>
        <taxon>Liliopsida</taxon>
        <taxon>Zingiberales</taxon>
        <taxon>Musaceae</taxon>
        <taxon>Musa</taxon>
    </lineage>
</organism>
<dbReference type="AlphaFoldDB" id="A0A804LAJ8"/>
<gene>
    <name evidence="2" type="ORF">GSMUA_03130.1</name>
</gene>
<dbReference type="InterPro" id="IPR007789">
    <property type="entry name" value="DUF688"/>
</dbReference>
<dbReference type="FunCoup" id="A0A804LAJ8">
    <property type="interactions" value="8"/>
</dbReference>
<accession>A0A804LAJ8</accession>
<dbReference type="Gramene" id="Ma11_t22000.1">
    <property type="protein sequence ID" value="Ma11_p22000.1"/>
    <property type="gene ID" value="Ma11_g22000"/>
</dbReference>
<dbReference type="Proteomes" id="UP000012960">
    <property type="component" value="Unplaced"/>
</dbReference>
<evidence type="ECO:0000256" key="1">
    <source>
        <dbReference type="SAM" id="MobiDB-lite"/>
    </source>
</evidence>
<dbReference type="EMBL" id="HG996475">
    <property type="protein sequence ID" value="CAG1865315.1"/>
    <property type="molecule type" value="Genomic_DNA"/>
</dbReference>
<feature type="compositionally biased region" description="Low complexity" evidence="1">
    <location>
        <begin position="142"/>
        <end position="156"/>
    </location>
</feature>
<evidence type="ECO:0000313" key="3">
    <source>
        <dbReference type="EnsemblPlants" id="Ma11_p22000.1"/>
    </source>
</evidence>
<keyword evidence="4" id="KW-1185">Reference proteome</keyword>
<proteinExistence type="predicted"/>
<dbReference type="PANTHER" id="PTHR33257:SF4">
    <property type="entry name" value="EXPRESSED PROTEIN"/>
    <property type="match status" value="1"/>
</dbReference>
<evidence type="ECO:0000313" key="2">
    <source>
        <dbReference type="EMBL" id="CAG1865315.1"/>
    </source>
</evidence>
<name>A0A804LAJ8_MUSAM</name>
<dbReference type="InParanoid" id="A0A804LAJ8"/>
<dbReference type="KEGG" id="mus:103972652"/>
<dbReference type="OrthoDB" id="691043at2759"/>
<dbReference type="EnsemblPlants" id="Ma11_t22000.1">
    <property type="protein sequence ID" value="Ma11_p22000.1"/>
    <property type="gene ID" value="Ma11_g22000"/>
</dbReference>
<evidence type="ECO:0000313" key="4">
    <source>
        <dbReference type="Proteomes" id="UP000012960"/>
    </source>
</evidence>
<reference evidence="2" key="1">
    <citation type="submission" date="2021-03" db="EMBL/GenBank/DDBJ databases">
        <authorList>
            <consortium name="Genoscope - CEA"/>
            <person name="William W."/>
        </authorList>
    </citation>
    <scope>NUCLEOTIDE SEQUENCE</scope>
    <source>
        <strain evidence="2">Doubled-haploid Pahang</strain>
    </source>
</reference>
<feature type="compositionally biased region" description="Polar residues" evidence="1">
    <location>
        <begin position="131"/>
        <end position="141"/>
    </location>
</feature>
<reference evidence="3" key="2">
    <citation type="submission" date="2021-05" db="UniProtKB">
        <authorList>
            <consortium name="EnsemblPlants"/>
        </authorList>
    </citation>
    <scope>IDENTIFICATION</scope>
    <source>
        <strain evidence="3">subsp. malaccensis</strain>
    </source>
</reference>
<dbReference type="PANTHER" id="PTHR33257">
    <property type="entry name" value="OS05G0165500 PROTEIN"/>
    <property type="match status" value="1"/>
</dbReference>
<feature type="region of interest" description="Disordered" evidence="1">
    <location>
        <begin position="130"/>
        <end position="176"/>
    </location>
</feature>